<reference evidence="1" key="1">
    <citation type="submission" date="2023-01" db="EMBL/GenBank/DDBJ databases">
        <title>Genome assembly of the deep-sea coral Lophelia pertusa.</title>
        <authorList>
            <person name="Herrera S."/>
            <person name="Cordes E."/>
        </authorList>
    </citation>
    <scope>NUCLEOTIDE SEQUENCE</scope>
    <source>
        <strain evidence="1">USNM1676648</strain>
        <tissue evidence="1">Polyp</tissue>
    </source>
</reference>
<proteinExistence type="predicted"/>
<dbReference type="Proteomes" id="UP001163046">
    <property type="component" value="Unassembled WGS sequence"/>
</dbReference>
<organism evidence="1 2">
    <name type="scientific">Desmophyllum pertusum</name>
    <dbReference type="NCBI Taxonomy" id="174260"/>
    <lineage>
        <taxon>Eukaryota</taxon>
        <taxon>Metazoa</taxon>
        <taxon>Cnidaria</taxon>
        <taxon>Anthozoa</taxon>
        <taxon>Hexacorallia</taxon>
        <taxon>Scleractinia</taxon>
        <taxon>Caryophylliina</taxon>
        <taxon>Caryophylliidae</taxon>
        <taxon>Desmophyllum</taxon>
    </lineage>
</organism>
<dbReference type="EMBL" id="MU826831">
    <property type="protein sequence ID" value="KAJ7373238.1"/>
    <property type="molecule type" value="Genomic_DNA"/>
</dbReference>
<dbReference type="AlphaFoldDB" id="A0A9W9Z3X0"/>
<accession>A0A9W9Z3X0</accession>
<name>A0A9W9Z3X0_9CNID</name>
<keyword evidence="2" id="KW-1185">Reference proteome</keyword>
<evidence type="ECO:0000313" key="1">
    <source>
        <dbReference type="EMBL" id="KAJ7373238.1"/>
    </source>
</evidence>
<gene>
    <name evidence="1" type="ORF">OS493_012827</name>
</gene>
<dbReference type="OrthoDB" id="10647698at2759"/>
<protein>
    <submittedName>
        <fullName evidence="1">Uncharacterized protein</fullName>
    </submittedName>
</protein>
<sequence>MDFWELIVQMTLNHLYPTKQNAIAVEVSFISISPEMFNLWYQDTSVVTFAPINVIVGKQHVRNKPCRVLMLVVRMLLLLLLDDVRSVAEQDKEFLQRELFTYMKDLLFCNTSGAVSSFNLMHEFTTFHIKQVLDNCDKIKTLQHVEEFVEVWRKEHGRAILAAISKVFGDIDSNELQVPESMEEESYDLVEEWEDIRDVLELCQLLVDSDFQDTDVYMSEIDQAGNDQRSISSMIDNLFR</sequence>
<evidence type="ECO:0000313" key="2">
    <source>
        <dbReference type="Proteomes" id="UP001163046"/>
    </source>
</evidence>
<comment type="caution">
    <text evidence="1">The sequence shown here is derived from an EMBL/GenBank/DDBJ whole genome shotgun (WGS) entry which is preliminary data.</text>
</comment>